<evidence type="ECO:0000313" key="3">
    <source>
        <dbReference type="EnsemblMetazoa" id="Aqu2.1.06475_001"/>
    </source>
</evidence>
<dbReference type="InterPro" id="IPR046496">
    <property type="entry name" value="DUF6589"/>
</dbReference>
<feature type="region of interest" description="Disordered" evidence="1">
    <location>
        <begin position="248"/>
        <end position="279"/>
    </location>
</feature>
<feature type="compositionally biased region" description="Low complexity" evidence="1">
    <location>
        <begin position="261"/>
        <end position="279"/>
    </location>
</feature>
<protein>
    <recommendedName>
        <fullName evidence="2">DUF6589 domain-containing protein</fullName>
    </recommendedName>
</protein>
<feature type="region of interest" description="Disordered" evidence="1">
    <location>
        <begin position="31"/>
        <end position="52"/>
    </location>
</feature>
<dbReference type="AlphaFoldDB" id="A0A1X7SWL5"/>
<organism evidence="3">
    <name type="scientific">Amphimedon queenslandica</name>
    <name type="common">Sponge</name>
    <dbReference type="NCBI Taxonomy" id="400682"/>
    <lineage>
        <taxon>Eukaryota</taxon>
        <taxon>Metazoa</taxon>
        <taxon>Porifera</taxon>
        <taxon>Demospongiae</taxon>
        <taxon>Heteroscleromorpha</taxon>
        <taxon>Haplosclerida</taxon>
        <taxon>Niphatidae</taxon>
        <taxon>Amphimedon</taxon>
    </lineage>
</organism>
<accession>A0A1X7SWL5</accession>
<dbReference type="Pfam" id="PF20231">
    <property type="entry name" value="DUF6589"/>
    <property type="match status" value="1"/>
</dbReference>
<evidence type="ECO:0000256" key="1">
    <source>
        <dbReference type="SAM" id="MobiDB-lite"/>
    </source>
</evidence>
<sequence>MLKKLAKLKQDLQSLERNIIEKMAVRFEQREEASEGPCTPQRNMLEKKGDKHRVHRISRSLRGVARSVGRKNRRSIVNHIMKDKRMKCIVVKRVGQLVQKELIFTSTKEAKSIYGNKSLEDLTKFSWSLLATDMKRTMPALSSILDECLLSEEKKAIAIPFIGGVLLKQHNEKMSFLQRLFSLLLYSCHSSKQLYRRFQKVGVSMSHKSTIRYIDSLGSYHDEPVKEWSREVGDIIWKESVVATNEQSDTVSLSQDDPIFSDSSNNTQSNDSDSSSLPNLSSINHLLEASSMASSISSENGDLLETESLTHITSDRQENVEDLTCNQSLPLPSFKIVGDNIDKSVRPREETLDSHRQSLHYFHSYAVKDRTDISALQDDSHLPDLEGLDIKKVLPGDDDRVMLRQNMTIIAARIIRKSILFFKTNVKPITPHIPHQFSKEMSMKSEVIPLGVLLKNEMKNEDMVAILSHLQQYVPVRLENVELVDPDDGEVFQLSADYFHYVLFGGDQLTAERATGAKRSKDNENRGIDRLEGLVPVIEDWHAKVCFLK</sequence>
<name>A0A1X7SWL5_AMPQE</name>
<dbReference type="OrthoDB" id="6135889at2759"/>
<proteinExistence type="predicted"/>
<dbReference type="InParanoid" id="A0A1X7SWL5"/>
<dbReference type="EnsemblMetazoa" id="Aqu2.1.06475_001">
    <property type="protein sequence ID" value="Aqu2.1.06475_001"/>
    <property type="gene ID" value="Aqu2.1.06475"/>
</dbReference>
<feature type="domain" description="DUF6589" evidence="2">
    <location>
        <begin position="393"/>
        <end position="548"/>
    </location>
</feature>
<reference evidence="3" key="1">
    <citation type="submission" date="2017-05" db="UniProtKB">
        <authorList>
            <consortium name="EnsemblMetazoa"/>
        </authorList>
    </citation>
    <scope>IDENTIFICATION</scope>
</reference>
<evidence type="ECO:0000259" key="2">
    <source>
        <dbReference type="Pfam" id="PF20231"/>
    </source>
</evidence>